<dbReference type="AlphaFoldDB" id="A0A1F6MBX9"/>
<dbReference type="InterPro" id="IPR012763">
    <property type="entry name" value="DNA_pol_III_sug/sutau_N"/>
</dbReference>
<dbReference type="NCBIfam" id="TIGR02397">
    <property type="entry name" value="dnaX_nterm"/>
    <property type="match status" value="1"/>
</dbReference>
<keyword evidence="9 11" id="KW-0239">DNA-directed DNA polymerase</keyword>
<comment type="similarity">
    <text evidence="1 11">Belongs to the DnaX/STICHEL family.</text>
</comment>
<dbReference type="NCBIfam" id="NF004046">
    <property type="entry name" value="PRK05563.1"/>
    <property type="match status" value="1"/>
</dbReference>
<comment type="subunit">
    <text evidence="11">DNA polymerase III contains a core (composed of alpha, epsilon and theta chains) that associates with a tau subunit. This core dimerizes to form the POLIII' complex. PolIII' associates with the gamma complex (composed of gamma, delta, delta', psi and chi chains) and with the beta chain to form the complete DNA polymerase III complex.</text>
</comment>
<keyword evidence="3 11" id="KW-0548">Nucleotidyltransferase</keyword>
<evidence type="ECO:0000256" key="5">
    <source>
        <dbReference type="ARBA" id="ARBA00022723"/>
    </source>
</evidence>
<evidence type="ECO:0000256" key="1">
    <source>
        <dbReference type="ARBA" id="ARBA00006360"/>
    </source>
</evidence>
<evidence type="ECO:0000313" key="14">
    <source>
        <dbReference type="EMBL" id="OGH69167.1"/>
    </source>
</evidence>
<dbReference type="InterPro" id="IPR003593">
    <property type="entry name" value="AAA+_ATPase"/>
</dbReference>
<dbReference type="GO" id="GO:0005524">
    <property type="term" value="F:ATP binding"/>
    <property type="evidence" value="ECO:0007669"/>
    <property type="project" value="UniProtKB-KW"/>
</dbReference>
<protein>
    <recommendedName>
        <fullName evidence="11">DNA polymerase III subunit gamma/tau</fullName>
        <ecNumber evidence="11">2.7.7.7</ecNumber>
    </recommendedName>
</protein>
<dbReference type="InterPro" id="IPR027417">
    <property type="entry name" value="P-loop_NTPase"/>
</dbReference>
<evidence type="ECO:0000256" key="4">
    <source>
        <dbReference type="ARBA" id="ARBA00022705"/>
    </source>
</evidence>
<dbReference type="GO" id="GO:0009360">
    <property type="term" value="C:DNA polymerase III complex"/>
    <property type="evidence" value="ECO:0007669"/>
    <property type="project" value="InterPro"/>
</dbReference>
<organism evidence="14 15">
    <name type="scientific">Candidatus Magasanikbacteria bacterium RIFCSPHIGHO2_01_FULL_47_8</name>
    <dbReference type="NCBI Taxonomy" id="1798673"/>
    <lineage>
        <taxon>Bacteria</taxon>
        <taxon>Candidatus Magasanikiibacteriota</taxon>
    </lineage>
</organism>
<dbReference type="InterPro" id="IPR022754">
    <property type="entry name" value="DNA_pol_III_gamma-3"/>
</dbReference>
<keyword evidence="4 11" id="KW-0235">DNA replication</keyword>
<proteinExistence type="inferred from homology"/>
<feature type="region of interest" description="Disordered" evidence="12">
    <location>
        <begin position="383"/>
        <end position="402"/>
    </location>
</feature>
<evidence type="ECO:0000256" key="11">
    <source>
        <dbReference type="RuleBase" id="RU364063"/>
    </source>
</evidence>
<keyword evidence="6 11" id="KW-0547">Nucleotide-binding</keyword>
<comment type="catalytic activity">
    <reaction evidence="10 11">
        <text>DNA(n) + a 2'-deoxyribonucleoside 5'-triphosphate = DNA(n+1) + diphosphate</text>
        <dbReference type="Rhea" id="RHEA:22508"/>
        <dbReference type="Rhea" id="RHEA-COMP:17339"/>
        <dbReference type="Rhea" id="RHEA-COMP:17340"/>
        <dbReference type="ChEBI" id="CHEBI:33019"/>
        <dbReference type="ChEBI" id="CHEBI:61560"/>
        <dbReference type="ChEBI" id="CHEBI:173112"/>
        <dbReference type="EC" id="2.7.7.7"/>
    </reaction>
</comment>
<keyword evidence="8 11" id="KW-0067">ATP-binding</keyword>
<evidence type="ECO:0000256" key="12">
    <source>
        <dbReference type="SAM" id="MobiDB-lite"/>
    </source>
</evidence>
<dbReference type="GO" id="GO:0003887">
    <property type="term" value="F:DNA-directed DNA polymerase activity"/>
    <property type="evidence" value="ECO:0007669"/>
    <property type="project" value="UniProtKB-KW"/>
</dbReference>
<dbReference type="Pfam" id="PF12169">
    <property type="entry name" value="DNA_pol3_gamma3"/>
    <property type="match status" value="1"/>
</dbReference>
<keyword evidence="2 11" id="KW-0808">Transferase</keyword>
<dbReference type="SUPFAM" id="SSF48019">
    <property type="entry name" value="post-AAA+ oligomerization domain-like"/>
    <property type="match status" value="1"/>
</dbReference>
<evidence type="ECO:0000313" key="15">
    <source>
        <dbReference type="Proteomes" id="UP000177953"/>
    </source>
</evidence>
<evidence type="ECO:0000256" key="8">
    <source>
        <dbReference type="ARBA" id="ARBA00022840"/>
    </source>
</evidence>
<dbReference type="GO" id="GO:0046872">
    <property type="term" value="F:metal ion binding"/>
    <property type="evidence" value="ECO:0007669"/>
    <property type="project" value="UniProtKB-KW"/>
</dbReference>
<accession>A0A1F6MBX9</accession>
<evidence type="ECO:0000256" key="10">
    <source>
        <dbReference type="ARBA" id="ARBA00049244"/>
    </source>
</evidence>
<comment type="caution">
    <text evidence="14">The sequence shown here is derived from an EMBL/GenBank/DDBJ whole genome shotgun (WGS) entry which is preliminary data.</text>
</comment>
<dbReference type="InterPro" id="IPR008921">
    <property type="entry name" value="DNA_pol3_clamp-load_cplx_C"/>
</dbReference>
<reference evidence="14 15" key="1">
    <citation type="journal article" date="2016" name="Nat. Commun.">
        <title>Thousands of microbial genomes shed light on interconnected biogeochemical processes in an aquifer system.</title>
        <authorList>
            <person name="Anantharaman K."/>
            <person name="Brown C.T."/>
            <person name="Hug L.A."/>
            <person name="Sharon I."/>
            <person name="Castelle C.J."/>
            <person name="Probst A.J."/>
            <person name="Thomas B.C."/>
            <person name="Singh A."/>
            <person name="Wilkins M.J."/>
            <person name="Karaoz U."/>
            <person name="Brodie E.L."/>
            <person name="Williams K.H."/>
            <person name="Hubbard S.S."/>
            <person name="Banfield J.F."/>
        </authorList>
    </citation>
    <scope>NUCLEOTIDE SEQUENCE [LARGE SCALE GENOMIC DNA]</scope>
</reference>
<dbReference type="Proteomes" id="UP000177953">
    <property type="component" value="Unassembled WGS sequence"/>
</dbReference>
<dbReference type="PANTHER" id="PTHR11669">
    <property type="entry name" value="REPLICATION FACTOR C / DNA POLYMERASE III GAMMA-TAU SUBUNIT"/>
    <property type="match status" value="1"/>
</dbReference>
<evidence type="ECO:0000256" key="9">
    <source>
        <dbReference type="ARBA" id="ARBA00022932"/>
    </source>
</evidence>
<dbReference type="PANTHER" id="PTHR11669:SF0">
    <property type="entry name" value="PROTEIN STICHEL-LIKE 2"/>
    <property type="match status" value="1"/>
</dbReference>
<dbReference type="CDD" id="cd00009">
    <property type="entry name" value="AAA"/>
    <property type="match status" value="1"/>
</dbReference>
<evidence type="ECO:0000256" key="6">
    <source>
        <dbReference type="ARBA" id="ARBA00022741"/>
    </source>
</evidence>
<evidence type="ECO:0000259" key="13">
    <source>
        <dbReference type="SMART" id="SM00382"/>
    </source>
</evidence>
<gene>
    <name evidence="11" type="primary">dnaX</name>
    <name evidence="14" type="ORF">A2754_02825</name>
</gene>
<keyword evidence="7" id="KW-0862">Zinc</keyword>
<evidence type="ECO:0000256" key="2">
    <source>
        <dbReference type="ARBA" id="ARBA00022679"/>
    </source>
</evidence>
<feature type="domain" description="AAA+ ATPase" evidence="13">
    <location>
        <begin position="35"/>
        <end position="180"/>
    </location>
</feature>
<dbReference type="Pfam" id="PF13177">
    <property type="entry name" value="DNA_pol3_delta2"/>
    <property type="match status" value="1"/>
</dbReference>
<dbReference type="InterPro" id="IPR050238">
    <property type="entry name" value="DNA_Rep/Repair_Clamp_Loader"/>
</dbReference>
<dbReference type="SMART" id="SM00382">
    <property type="entry name" value="AAA"/>
    <property type="match status" value="1"/>
</dbReference>
<sequence length="533" mass="58905">MPTLYRKYRPSTFADVYGQEHLITTIKNEIALGKIAQAYLFSGPRGVGKTTTARLLAKAVNCLTRKEGQFEPCNACGACEQINAGRHIDVIEVDAASQTGVDNVRENIIENAQFKPTTAKYKVFIIDEVHMLSNSSFNALLKTLEEPPAHVIFILATTELHKLPATVISRCQRFNFKKIGYDEMLARLKKISEEEKIKVDKEVFGRIINKSDGCLRDAESLLGQVFSLDLKKITVEDAQMILPSSNVESIIEFLEAITQGDGARALKLINTLTEEGINLDQFAYDTIEVLHACLITKATLTPAGQDYSEESLKKIKKIAGTLSVPRLITLIDRALARRLEIKTAPLPQLPLELLAMEFSDAAADANPPTSNVSPISYLPSPADPSPFTLHPTNSPAPAEVEPAKPTHRFTETIKNAIAHITHDQPIKTTLAEIKGKWNEVVTKISATAPSLTFMLKMCVVKDLVGNELFVTIPFSLHKEKLDERKNKNVIEGFLETFFSEKIRLVCELVPEATPPEPEDLSSLAVQFGGEVMN</sequence>
<dbReference type="Gene3D" id="1.10.8.60">
    <property type="match status" value="1"/>
</dbReference>
<comment type="function">
    <text evidence="11">DNA polymerase III is a complex, multichain enzyme responsible for most of the replicative synthesis in bacteria. This DNA polymerase also exhibits 3' to 5' exonuclease activity.</text>
</comment>
<dbReference type="GO" id="GO:0003677">
    <property type="term" value="F:DNA binding"/>
    <property type="evidence" value="ECO:0007669"/>
    <property type="project" value="InterPro"/>
</dbReference>
<dbReference type="SUPFAM" id="SSF52540">
    <property type="entry name" value="P-loop containing nucleoside triphosphate hydrolases"/>
    <property type="match status" value="1"/>
</dbReference>
<dbReference type="GO" id="GO:0006261">
    <property type="term" value="P:DNA-templated DNA replication"/>
    <property type="evidence" value="ECO:0007669"/>
    <property type="project" value="TreeGrafter"/>
</dbReference>
<dbReference type="Gene3D" id="3.40.50.300">
    <property type="entry name" value="P-loop containing nucleotide triphosphate hydrolases"/>
    <property type="match status" value="1"/>
</dbReference>
<dbReference type="FunFam" id="3.40.50.300:FF:000014">
    <property type="entry name" value="DNA polymerase III subunit gamma/tau"/>
    <property type="match status" value="1"/>
</dbReference>
<evidence type="ECO:0000256" key="3">
    <source>
        <dbReference type="ARBA" id="ARBA00022695"/>
    </source>
</evidence>
<name>A0A1F6MBX9_9BACT</name>
<keyword evidence="5" id="KW-0479">Metal-binding</keyword>
<evidence type="ECO:0000256" key="7">
    <source>
        <dbReference type="ARBA" id="ARBA00022833"/>
    </source>
</evidence>
<dbReference type="Gene3D" id="1.20.272.10">
    <property type="match status" value="1"/>
</dbReference>
<dbReference type="EMBL" id="MFPU01000061">
    <property type="protein sequence ID" value="OGH69167.1"/>
    <property type="molecule type" value="Genomic_DNA"/>
</dbReference>
<dbReference type="EC" id="2.7.7.7" evidence="11"/>